<dbReference type="GO" id="GO:1990904">
    <property type="term" value="C:ribonucleoprotein complex"/>
    <property type="evidence" value="ECO:0007669"/>
    <property type="project" value="UniProtKB-KW"/>
</dbReference>
<accession>A7WQI5</accession>
<sequence>MGKGTKKVGICGKYGTRYGATLRKLVKKIEMQSKATYLCPFCGRTGVKREAGGIWKCRGCKKVMAGGCWTLATPAAVTVRATIHRLKKLQAEAK</sequence>
<protein>
    <submittedName>
        <fullName evidence="4">Ribosomal protein L37A</fullName>
    </submittedName>
</protein>
<evidence type="ECO:0000256" key="2">
    <source>
        <dbReference type="ARBA" id="ARBA00022980"/>
    </source>
</evidence>
<dbReference type="SUPFAM" id="SSF57829">
    <property type="entry name" value="Zn-binding ribosomal proteins"/>
    <property type="match status" value="1"/>
</dbReference>
<organism evidence="4">
    <name type="scientific">Oxyrrhis marina</name>
    <name type="common">Dinoflagellate</name>
    <dbReference type="NCBI Taxonomy" id="2969"/>
    <lineage>
        <taxon>Eukaryota</taxon>
        <taxon>Sar</taxon>
        <taxon>Alveolata</taxon>
        <taxon>Dinophyceae</taxon>
        <taxon>Oxyrrhinales</taxon>
        <taxon>Oxyrrhinaceae</taxon>
        <taxon>Oxyrrhis</taxon>
    </lineage>
</organism>
<dbReference type="GO" id="GO:0003735">
    <property type="term" value="F:structural constituent of ribosome"/>
    <property type="evidence" value="ECO:0007669"/>
    <property type="project" value="InterPro"/>
</dbReference>
<dbReference type="EMBL" id="EF134341">
    <property type="protein sequence ID" value="ABV22455.1"/>
    <property type="molecule type" value="mRNA"/>
</dbReference>
<dbReference type="PANTHER" id="PTHR48129">
    <property type="entry name" value="60S RIBOSOMAL PROTEIN L37A"/>
    <property type="match status" value="1"/>
</dbReference>
<proteinExistence type="evidence at transcript level"/>
<dbReference type="InterPro" id="IPR011331">
    <property type="entry name" value="Ribosomal_eL37/eL43"/>
</dbReference>
<evidence type="ECO:0000256" key="3">
    <source>
        <dbReference type="ARBA" id="ARBA00023274"/>
    </source>
</evidence>
<dbReference type="PANTHER" id="PTHR48129:SF1">
    <property type="entry name" value="LARGE RIBOSOMAL SUBUNIT PROTEIN EL43"/>
    <property type="match status" value="1"/>
</dbReference>
<dbReference type="GO" id="GO:0005840">
    <property type="term" value="C:ribosome"/>
    <property type="evidence" value="ECO:0007669"/>
    <property type="project" value="UniProtKB-KW"/>
</dbReference>
<evidence type="ECO:0000313" key="4">
    <source>
        <dbReference type="EMBL" id="ABV22455.1"/>
    </source>
</evidence>
<comment type="similarity">
    <text evidence="1">Belongs to the eukaryotic ribosomal protein eL43 family.</text>
</comment>
<reference evidence="4" key="1">
    <citation type="journal article" date="2007" name="Proc. Natl. Acad. Sci. U.S.A.">
        <title>Spliced leader RNA trans-splicing in dinoflagellates.</title>
        <authorList>
            <person name="Zhang H."/>
            <person name="Hou Y."/>
            <person name="Miranda L."/>
            <person name="Campbell D.A."/>
            <person name="Sturm N.R."/>
            <person name="Gaasterland T."/>
            <person name="Lin S."/>
        </authorList>
    </citation>
    <scope>NUCLEOTIDE SEQUENCE</scope>
    <source>
        <strain evidence="4">Om-5p-20</strain>
    </source>
</reference>
<keyword evidence="3" id="KW-0687">Ribonucleoprotein</keyword>
<name>A7WQI5_OXYMA</name>
<dbReference type="NCBIfam" id="TIGR00280">
    <property type="entry name" value="eL43_euk_arch"/>
    <property type="match status" value="1"/>
</dbReference>
<dbReference type="InterPro" id="IPR002674">
    <property type="entry name" value="Ribosomal_eL43"/>
</dbReference>
<dbReference type="HAMAP" id="MF_00327">
    <property type="entry name" value="Ribosomal_eL43"/>
    <property type="match status" value="1"/>
</dbReference>
<keyword evidence="2 4" id="KW-0689">Ribosomal protein</keyword>
<dbReference type="GO" id="GO:0006412">
    <property type="term" value="P:translation"/>
    <property type="evidence" value="ECO:0007669"/>
    <property type="project" value="InterPro"/>
</dbReference>
<dbReference type="Pfam" id="PF01780">
    <property type="entry name" value="Ribosomal_L37ae"/>
    <property type="match status" value="1"/>
</dbReference>
<dbReference type="Gene3D" id="2.20.25.30">
    <property type="match status" value="1"/>
</dbReference>
<dbReference type="InterPro" id="IPR011332">
    <property type="entry name" value="Ribosomal_zn-bd"/>
</dbReference>
<evidence type="ECO:0000256" key="1">
    <source>
        <dbReference type="ARBA" id="ARBA00008672"/>
    </source>
</evidence>
<dbReference type="AlphaFoldDB" id="A7WQI5"/>
<dbReference type="InterPro" id="IPR050522">
    <property type="entry name" value="Ribosomal_protein_eL43"/>
</dbReference>